<dbReference type="GO" id="GO:0008270">
    <property type="term" value="F:zinc ion binding"/>
    <property type="evidence" value="ECO:0007669"/>
    <property type="project" value="InterPro"/>
</dbReference>
<evidence type="ECO:0000259" key="8">
    <source>
        <dbReference type="PROSITE" id="PS01124"/>
    </source>
</evidence>
<dbReference type="Gene3D" id="1.10.340.30">
    <property type="entry name" value="Hypothetical protein, domain 2"/>
    <property type="match status" value="1"/>
</dbReference>
<dbReference type="InterPro" id="IPR011257">
    <property type="entry name" value="DNA_glycosylase"/>
</dbReference>
<dbReference type="Pfam" id="PF12833">
    <property type="entry name" value="HTH_18"/>
    <property type="match status" value="1"/>
</dbReference>
<keyword evidence="2" id="KW-0808">Transferase</keyword>
<keyword evidence="4" id="KW-0805">Transcription regulation</keyword>
<dbReference type="GO" id="GO:0032131">
    <property type="term" value="F:alkylated DNA binding"/>
    <property type="evidence" value="ECO:0007669"/>
    <property type="project" value="TreeGrafter"/>
</dbReference>
<evidence type="ECO:0000313" key="9">
    <source>
        <dbReference type="EMBL" id="NDV92496.1"/>
    </source>
</evidence>
<dbReference type="SUPFAM" id="SSF55945">
    <property type="entry name" value="TATA-box binding protein-like"/>
    <property type="match status" value="1"/>
</dbReference>
<dbReference type="SUPFAM" id="SSF57884">
    <property type="entry name" value="Ada DNA repair protein, N-terminal domain (N-Ada 10)"/>
    <property type="match status" value="1"/>
</dbReference>
<dbReference type="AlphaFoldDB" id="A0A7X5LNA7"/>
<keyword evidence="6" id="KW-0804">Transcription</keyword>
<comment type="cofactor">
    <cofactor evidence="1">
        <name>Zn(2+)</name>
        <dbReference type="ChEBI" id="CHEBI:29105"/>
    </cofactor>
</comment>
<dbReference type="GO" id="GO:0006307">
    <property type="term" value="P:DNA alkylation repair"/>
    <property type="evidence" value="ECO:0007669"/>
    <property type="project" value="TreeGrafter"/>
</dbReference>
<dbReference type="GO" id="GO:0006285">
    <property type="term" value="P:base-excision repair, AP site formation"/>
    <property type="evidence" value="ECO:0007669"/>
    <property type="project" value="TreeGrafter"/>
</dbReference>
<dbReference type="GO" id="GO:0043565">
    <property type="term" value="F:sequence-specific DNA binding"/>
    <property type="evidence" value="ECO:0007669"/>
    <property type="project" value="InterPro"/>
</dbReference>
<gene>
    <name evidence="9" type="ORF">GTH32_15065</name>
</gene>
<dbReference type="Gene3D" id="3.40.10.10">
    <property type="entry name" value="DNA Methylphosphotriester Repair Domain"/>
    <property type="match status" value="1"/>
</dbReference>
<dbReference type="GO" id="GO:0032259">
    <property type="term" value="P:methylation"/>
    <property type="evidence" value="ECO:0007669"/>
    <property type="project" value="UniProtKB-KW"/>
</dbReference>
<keyword evidence="3" id="KW-0227">DNA damage</keyword>
<protein>
    <submittedName>
        <fullName evidence="9">Helix-turn-helix domain-containing protein</fullName>
    </submittedName>
</protein>
<evidence type="ECO:0000313" key="10">
    <source>
        <dbReference type="Proteomes" id="UP000470213"/>
    </source>
</evidence>
<dbReference type="PANTHER" id="PTHR43003:SF13">
    <property type="entry name" value="DNA-3-METHYLADENINE GLYCOSYLASE 2"/>
    <property type="match status" value="1"/>
</dbReference>
<reference evidence="9 10" key="1">
    <citation type="submission" date="2020-01" db="EMBL/GenBank/DDBJ databases">
        <authorList>
            <person name="Chen J."/>
            <person name="Zhu S."/>
            <person name="Yang J."/>
        </authorList>
    </citation>
    <scope>NUCLEOTIDE SEQUENCE [LARGE SCALE GENOMIC DNA]</scope>
    <source>
        <strain evidence="9 10">345S023</strain>
    </source>
</reference>
<dbReference type="GO" id="GO:0005737">
    <property type="term" value="C:cytoplasm"/>
    <property type="evidence" value="ECO:0007669"/>
    <property type="project" value="TreeGrafter"/>
</dbReference>
<sequence>MYAQARMSRDRRFDGRFFVAVTSTGIFCRPICPAKLPLEKNVVYYEHASQALHHGFRPCLRCRPDSAPESYAWQGVTTTVKRALSLLSEIPQQPIGNIANRLGIGERYLNKLMQQSMGISAKEYQSFHRVLFAKKLLQQTQMSITEVACSADYCSARQLQRAIQRYCKTTPSQLRTSASTNTLPIALRLSFIGPYNWPQVRDFLAMRAIDGIEKVTAESYHRVIEVAGKKGSFTATYNEKDHGFDVSLVLQDIRSLYATLEKIKILLDLNADPYAIEQSLQNAGIPSDALLAGLRLPGTWDVFESGCRAIVGQQVSVKAAIGQATLLANTLHKQQTDADSTRVCFPNARTVAQSDLSFLRMPESRKRTLKNFAIFMANNEGAETLDDDAILAIKGIGQWTLDYINMRGKKAPDVYLAGDLIVRKMAAKYPLNPKRAAPWRSYLTLQLWEMSNQ</sequence>
<dbReference type="InterPro" id="IPR037046">
    <property type="entry name" value="AlkA_N_sf"/>
</dbReference>
<dbReference type="InterPro" id="IPR009057">
    <property type="entry name" value="Homeodomain-like_sf"/>
</dbReference>
<dbReference type="GO" id="GO:0032993">
    <property type="term" value="C:protein-DNA complex"/>
    <property type="evidence" value="ECO:0007669"/>
    <property type="project" value="TreeGrafter"/>
</dbReference>
<feature type="domain" description="HTH araC/xylS-type" evidence="8">
    <location>
        <begin position="95"/>
        <end position="177"/>
    </location>
</feature>
<evidence type="ECO:0000256" key="7">
    <source>
        <dbReference type="ARBA" id="ARBA00023204"/>
    </source>
</evidence>
<comment type="caution">
    <text evidence="9">The sequence shown here is derived from an EMBL/GenBank/DDBJ whole genome shotgun (WGS) entry which is preliminary data.</text>
</comment>
<dbReference type="SUPFAM" id="SSF46689">
    <property type="entry name" value="Homeodomain-like"/>
    <property type="match status" value="1"/>
</dbReference>
<evidence type="ECO:0000256" key="2">
    <source>
        <dbReference type="ARBA" id="ARBA00022603"/>
    </source>
</evidence>
<dbReference type="GO" id="GO:0043916">
    <property type="term" value="F:DNA-7-methylguanine glycosylase activity"/>
    <property type="evidence" value="ECO:0007669"/>
    <property type="project" value="TreeGrafter"/>
</dbReference>
<dbReference type="GO" id="GO:0008725">
    <property type="term" value="F:DNA-3-methyladenine glycosylase activity"/>
    <property type="evidence" value="ECO:0007669"/>
    <property type="project" value="TreeGrafter"/>
</dbReference>
<keyword evidence="5" id="KW-0010">Activator</keyword>
<evidence type="ECO:0000256" key="5">
    <source>
        <dbReference type="ARBA" id="ARBA00023159"/>
    </source>
</evidence>
<dbReference type="GO" id="GO:0008168">
    <property type="term" value="F:methyltransferase activity"/>
    <property type="evidence" value="ECO:0007669"/>
    <property type="project" value="UniProtKB-KW"/>
</dbReference>
<evidence type="ECO:0000256" key="1">
    <source>
        <dbReference type="ARBA" id="ARBA00001947"/>
    </source>
</evidence>
<keyword evidence="7" id="KW-0234">DNA repair</keyword>
<proteinExistence type="predicted"/>
<dbReference type="SUPFAM" id="SSF48150">
    <property type="entry name" value="DNA-glycosylase"/>
    <property type="match status" value="1"/>
</dbReference>
<keyword evidence="10" id="KW-1185">Reference proteome</keyword>
<dbReference type="SMART" id="SM01009">
    <property type="entry name" value="AlkA_N"/>
    <property type="match status" value="1"/>
</dbReference>
<dbReference type="Gene3D" id="3.30.310.20">
    <property type="entry name" value="DNA-3-methyladenine glycosylase AlkA, N-terminal domain"/>
    <property type="match status" value="1"/>
</dbReference>
<dbReference type="EMBL" id="JAAAWN010000023">
    <property type="protein sequence ID" value="NDV92496.1"/>
    <property type="molecule type" value="Genomic_DNA"/>
</dbReference>
<dbReference type="PANTHER" id="PTHR43003">
    <property type="entry name" value="DNA-3-METHYLADENINE GLYCOSYLASE"/>
    <property type="match status" value="1"/>
</dbReference>
<evidence type="ECO:0000256" key="6">
    <source>
        <dbReference type="ARBA" id="ARBA00023163"/>
    </source>
</evidence>
<keyword evidence="2" id="KW-0489">Methyltransferase</keyword>
<name>A0A7X5LNA7_9ALTE</name>
<dbReference type="InterPro" id="IPR004026">
    <property type="entry name" value="Ada_DNA_repair_Zn-bd"/>
</dbReference>
<dbReference type="InterPro" id="IPR010316">
    <property type="entry name" value="AlkA_N"/>
</dbReference>
<dbReference type="Proteomes" id="UP000470213">
    <property type="component" value="Unassembled WGS sequence"/>
</dbReference>
<dbReference type="Pfam" id="PF06029">
    <property type="entry name" value="AlkA_N"/>
    <property type="match status" value="1"/>
</dbReference>
<dbReference type="InterPro" id="IPR051912">
    <property type="entry name" value="Alkylbase_DNA_Glycosylase/TA"/>
</dbReference>
<dbReference type="PROSITE" id="PS01124">
    <property type="entry name" value="HTH_ARAC_FAMILY_2"/>
    <property type="match status" value="1"/>
</dbReference>
<evidence type="ECO:0000256" key="3">
    <source>
        <dbReference type="ARBA" id="ARBA00022763"/>
    </source>
</evidence>
<dbReference type="Pfam" id="PF02805">
    <property type="entry name" value="Ada_Zn_binding"/>
    <property type="match status" value="1"/>
</dbReference>
<evidence type="ECO:0000256" key="4">
    <source>
        <dbReference type="ARBA" id="ARBA00023015"/>
    </source>
</evidence>
<dbReference type="GO" id="GO:0003700">
    <property type="term" value="F:DNA-binding transcription factor activity"/>
    <property type="evidence" value="ECO:0007669"/>
    <property type="project" value="InterPro"/>
</dbReference>
<dbReference type="InterPro" id="IPR035451">
    <property type="entry name" value="Ada-like_dom_sf"/>
</dbReference>
<organism evidence="9 10">
    <name type="scientific">Alteromonas profundi</name>
    <dbReference type="NCBI Taxonomy" id="2696062"/>
    <lineage>
        <taxon>Bacteria</taxon>
        <taxon>Pseudomonadati</taxon>
        <taxon>Pseudomonadota</taxon>
        <taxon>Gammaproteobacteria</taxon>
        <taxon>Alteromonadales</taxon>
        <taxon>Alteromonadaceae</taxon>
        <taxon>Alteromonas/Salinimonas group</taxon>
        <taxon>Alteromonas</taxon>
    </lineage>
</organism>
<dbReference type="InterPro" id="IPR018060">
    <property type="entry name" value="HTH_AraC"/>
</dbReference>
<accession>A0A7X5LNA7</accession>
<dbReference type="SMART" id="SM00342">
    <property type="entry name" value="HTH_ARAC"/>
    <property type="match status" value="1"/>
</dbReference>
<dbReference type="Gene3D" id="1.10.10.60">
    <property type="entry name" value="Homeodomain-like"/>
    <property type="match status" value="1"/>
</dbReference>